<evidence type="ECO:0000256" key="3">
    <source>
        <dbReference type="ARBA" id="ARBA00023315"/>
    </source>
</evidence>
<keyword evidence="2 5" id="KW-0808">Transferase</keyword>
<protein>
    <submittedName>
        <fullName evidence="5">Acetyl-CoA acetyltransferase</fullName>
        <ecNumber evidence="5">2.3.1.9</ecNumber>
    </submittedName>
</protein>
<dbReference type="PANTHER" id="PTHR18919">
    <property type="entry name" value="ACETYL-COA C-ACYLTRANSFERASE"/>
    <property type="match status" value="1"/>
</dbReference>
<dbReference type="EMBL" id="AAVT01000001">
    <property type="protein sequence ID" value="EAW32498.1"/>
    <property type="molecule type" value="Genomic_DNA"/>
</dbReference>
<dbReference type="Pfam" id="PF18313">
    <property type="entry name" value="TLP1_add_C"/>
    <property type="match status" value="1"/>
</dbReference>
<proteinExistence type="inferred from homology"/>
<feature type="domain" description="Thiolase-like protein type 1 additional C-terminal" evidence="4">
    <location>
        <begin position="440"/>
        <end position="519"/>
    </location>
</feature>
<dbReference type="AlphaFoldDB" id="A0Y8P4"/>
<dbReference type="SUPFAM" id="SSF53901">
    <property type="entry name" value="Thiolase-like"/>
    <property type="match status" value="2"/>
</dbReference>
<evidence type="ECO:0000313" key="6">
    <source>
        <dbReference type="Proteomes" id="UP000004931"/>
    </source>
</evidence>
<evidence type="ECO:0000259" key="4">
    <source>
        <dbReference type="Pfam" id="PF18313"/>
    </source>
</evidence>
<comment type="caution">
    <text evidence="5">The sequence shown here is derived from an EMBL/GenBank/DDBJ whole genome shotgun (WGS) entry which is preliminary data.</text>
</comment>
<evidence type="ECO:0000256" key="2">
    <source>
        <dbReference type="ARBA" id="ARBA00022679"/>
    </source>
</evidence>
<reference evidence="5 6" key="1">
    <citation type="journal article" date="2010" name="J. Bacteriol.">
        <title>Genome sequence of the oligotrophic marine Gammaproteobacterium HTCC2143, isolated from the Oregon Coast.</title>
        <authorList>
            <person name="Oh H.M."/>
            <person name="Kang I."/>
            <person name="Ferriera S."/>
            <person name="Giovannoni S.J."/>
            <person name="Cho J.C."/>
        </authorList>
    </citation>
    <scope>NUCLEOTIDE SEQUENCE [LARGE SCALE GENOMIC DNA]</scope>
    <source>
        <strain evidence="5 6">HTCC2143</strain>
    </source>
</reference>
<evidence type="ECO:0000256" key="1">
    <source>
        <dbReference type="ARBA" id="ARBA00010982"/>
    </source>
</evidence>
<dbReference type="InterPro" id="IPR040771">
    <property type="entry name" value="TLP1_add_C"/>
</dbReference>
<dbReference type="STRING" id="247633.GP2143_14621"/>
<dbReference type="PANTHER" id="PTHR18919:SF139">
    <property type="entry name" value="THIOLASE-LIKE PROTEIN TYPE 1 ADDITIONAL C-TERMINAL DOMAIN-CONTAINING PROTEIN"/>
    <property type="match status" value="1"/>
</dbReference>
<organism evidence="5 6">
    <name type="scientific">marine gamma proteobacterium HTCC2143</name>
    <dbReference type="NCBI Taxonomy" id="247633"/>
    <lineage>
        <taxon>Bacteria</taxon>
        <taxon>Pseudomonadati</taxon>
        <taxon>Pseudomonadota</taxon>
        <taxon>Gammaproteobacteria</taxon>
        <taxon>Cellvibrionales</taxon>
        <taxon>Spongiibacteraceae</taxon>
        <taxon>BD1-7 clade</taxon>
    </lineage>
</organism>
<dbReference type="Gene3D" id="3.40.47.10">
    <property type="match status" value="1"/>
</dbReference>
<evidence type="ECO:0000313" key="5">
    <source>
        <dbReference type="EMBL" id="EAW32498.1"/>
    </source>
</evidence>
<dbReference type="EC" id="2.3.1.9" evidence="5"/>
<accession>A0Y8P4</accession>
<dbReference type="InterPro" id="IPR016039">
    <property type="entry name" value="Thiolase-like"/>
</dbReference>
<keyword evidence="6" id="KW-1185">Reference proteome</keyword>
<name>A0Y8P4_9GAMM</name>
<gene>
    <name evidence="5" type="ORF">GP2143_14621</name>
</gene>
<comment type="similarity">
    <text evidence="1">Belongs to the thiolase-like superfamily. Thiolase family.</text>
</comment>
<sequence length="529" mass="57616">MNTSALTLNYYKNRRHIMNEANIPVLIGCGQSTDRRPPELGSTPIELMADVARKAAVDAGPGDALLQAIDAIVVAGLTVDSGETGSLSAGMIRNVPQAVCNALNIDPADKTYTRTGGNTPQMAVNRYAEKISQGDASAVLLVGAEALSTMIGRLKKGLDMDAWTDQSGVDPSMLGEPRAAANDHEMIYNIQTPSVTYPMFENALRGKYGLSLDDHRKKMGDLYQRFNAVAAKNPLSWFPTARNSEEITTASDSNRYVGFPYTKYLNSVIQVNMGAAVILTSLAKARELGVNDDRMVFLHGCGDANDIWNVSERVNYHSSPAVRRIGKEAFTMAGKTIDDMDYLDIYSCFPSAVQIACDELGIAHDDARGLTITGGLPYFGGPGNNYVMHSIATMMDVLRSNPGKFGMLNANGWFITKHSIGIYSTTPIEGDWQRKQPADYQQAILDDTHPPFTESPDGQGTIETYTVLHGRKGVERALVIGLLDDGTRFIAETPDDEKTLQQMMDREMLGMSGTVTTGEQKNLFVPLFN</sequence>
<dbReference type="Gene3D" id="2.40.50.840">
    <property type="match status" value="1"/>
</dbReference>
<keyword evidence="3 5" id="KW-0012">Acyltransferase</keyword>
<dbReference type="Proteomes" id="UP000004931">
    <property type="component" value="Unassembled WGS sequence"/>
</dbReference>
<dbReference type="GO" id="GO:0003985">
    <property type="term" value="F:acetyl-CoA C-acetyltransferase activity"/>
    <property type="evidence" value="ECO:0007669"/>
    <property type="project" value="UniProtKB-EC"/>
</dbReference>
<dbReference type="eggNOG" id="COG0183">
    <property type="taxonomic scope" value="Bacteria"/>
</dbReference>